<organism evidence="2 3">
    <name type="scientific">Fictibacillus phosphorivorans</name>
    <dbReference type="NCBI Taxonomy" id="1221500"/>
    <lineage>
        <taxon>Bacteria</taxon>
        <taxon>Bacillati</taxon>
        <taxon>Bacillota</taxon>
        <taxon>Bacilli</taxon>
        <taxon>Bacillales</taxon>
        <taxon>Fictibacillaceae</taxon>
        <taxon>Fictibacillus</taxon>
    </lineage>
</organism>
<dbReference type="KEGG" id="fpn:ABE65_011245"/>
<evidence type="ECO:0000313" key="2">
    <source>
        <dbReference type="EMBL" id="ANC77347.1"/>
    </source>
</evidence>
<evidence type="ECO:0000313" key="3">
    <source>
        <dbReference type="Proteomes" id="UP000076623"/>
    </source>
</evidence>
<name>A0A160IMV5_9BACL</name>
<dbReference type="AlphaFoldDB" id="A0A160IMV5"/>
<keyword evidence="3" id="KW-1185">Reference proteome</keyword>
<dbReference type="RefSeq" id="WP_066394833.1">
    <property type="nucleotide sequence ID" value="NZ_CP015378.1"/>
</dbReference>
<gene>
    <name evidence="2" type="ORF">ABE65_011245</name>
</gene>
<dbReference type="InterPro" id="IPR045492">
    <property type="entry name" value="DUF6434"/>
</dbReference>
<reference evidence="2 3" key="1">
    <citation type="submission" date="2016-04" db="EMBL/GenBank/DDBJ databases">
        <title>Complete genome sequence of Fictibacillus phosphorivorans G25-29, a strain toxic to nematodes.</title>
        <authorList>
            <person name="Zheng Z."/>
        </authorList>
    </citation>
    <scope>NUCLEOTIDE SEQUENCE [LARGE SCALE GENOMIC DNA]</scope>
    <source>
        <strain evidence="2 3">G25-29</strain>
    </source>
</reference>
<protein>
    <submittedName>
        <fullName evidence="2">Cytoplasmic protein</fullName>
    </submittedName>
</protein>
<dbReference type="Pfam" id="PF20026">
    <property type="entry name" value="DUF6434"/>
    <property type="match status" value="1"/>
</dbReference>
<sequence>MRPDLTKQISIKSFKEYYWLKEELQTFCRTEGLSTAGPKVEISNRVETYLETGEILQPTRKTKVKNESCIELSLDTVITANHRCSQEVRSFFKTIIPNFHFSTYIQNFIRENVGLTYRDVEKAWHEEEVRRKDPTYKKEIGSQFEYNQFTRDFFADPNNNGKTRRDAIHAWNTIKSLPGSNTYKSTT</sequence>
<dbReference type="STRING" id="1221500.ABE65_011245"/>
<proteinExistence type="predicted"/>
<accession>A0A160IMV5</accession>
<dbReference type="EMBL" id="CP015378">
    <property type="protein sequence ID" value="ANC77347.1"/>
    <property type="molecule type" value="Genomic_DNA"/>
</dbReference>
<evidence type="ECO:0000259" key="1">
    <source>
        <dbReference type="Pfam" id="PF20026"/>
    </source>
</evidence>
<dbReference type="Proteomes" id="UP000076623">
    <property type="component" value="Chromosome"/>
</dbReference>
<dbReference type="Pfam" id="PF18953">
    <property type="entry name" value="SAP_new25"/>
    <property type="match status" value="1"/>
</dbReference>
<feature type="domain" description="DUF6434" evidence="1">
    <location>
        <begin position="71"/>
        <end position="126"/>
    </location>
</feature>